<evidence type="ECO:0000256" key="1">
    <source>
        <dbReference type="SAM" id="Phobius"/>
    </source>
</evidence>
<dbReference type="HOGENOM" id="CLU_1868118_0_0_1"/>
<dbReference type="EMBL" id="EU973626">
    <property type="protein sequence ID" value="ACG45744.1"/>
    <property type="molecule type" value="mRNA"/>
</dbReference>
<dbReference type="ExpressionAtlas" id="B6U8R1">
    <property type="expression patterns" value="baseline and differential"/>
</dbReference>
<keyword evidence="1" id="KW-0812">Transmembrane</keyword>
<dbReference type="AlphaFoldDB" id="B6U8R1"/>
<proteinExistence type="evidence at transcript level"/>
<name>B6U8R1_MAIZE</name>
<accession>B6U8R1</accession>
<reference evidence="2" key="1">
    <citation type="journal article" date="2009" name="Plant Mol. Biol.">
        <title>Insights into corn genes derived from large-scale cDNA sequencing.</title>
        <authorList>
            <person name="Alexandrov N.N."/>
            <person name="Brover V.V."/>
            <person name="Freidin S."/>
            <person name="Troukhan M.E."/>
            <person name="Tatarinova T.V."/>
            <person name="Zhang H."/>
            <person name="Swaller T.J."/>
            <person name="Lu Y.P."/>
            <person name="Bouck J."/>
            <person name="Flavell R.B."/>
            <person name="Feldmann K.A."/>
        </authorList>
    </citation>
    <scope>NUCLEOTIDE SEQUENCE</scope>
</reference>
<keyword evidence="1" id="KW-1133">Transmembrane helix</keyword>
<feature type="transmembrane region" description="Helical" evidence="1">
    <location>
        <begin position="117"/>
        <end position="136"/>
    </location>
</feature>
<keyword evidence="1" id="KW-0472">Membrane</keyword>
<protein>
    <submittedName>
        <fullName evidence="2">Uncharacterized protein</fullName>
    </submittedName>
</protein>
<organism evidence="2">
    <name type="scientific">Zea mays</name>
    <name type="common">Maize</name>
    <dbReference type="NCBI Taxonomy" id="4577"/>
    <lineage>
        <taxon>Eukaryota</taxon>
        <taxon>Viridiplantae</taxon>
        <taxon>Streptophyta</taxon>
        <taxon>Embryophyta</taxon>
        <taxon>Tracheophyta</taxon>
        <taxon>Spermatophyta</taxon>
        <taxon>Magnoliopsida</taxon>
        <taxon>Liliopsida</taxon>
        <taxon>Poales</taxon>
        <taxon>Poaceae</taxon>
        <taxon>PACMAD clade</taxon>
        <taxon>Panicoideae</taxon>
        <taxon>Andropogonodae</taxon>
        <taxon>Andropogoneae</taxon>
        <taxon>Tripsacinae</taxon>
        <taxon>Zea</taxon>
    </lineage>
</organism>
<evidence type="ECO:0000313" key="2">
    <source>
        <dbReference type="EMBL" id="ACG45744.1"/>
    </source>
</evidence>
<sequence length="137" mass="15182">MAAQNAGIIIDCRQAMSPDPPAVELEVIGSSSPSITPCPAAAAPADADFDHDGCTAELSSSTDRELQDHIRQWEGSYGQGVLRRMPDGGEKMHSRVLRMKKELERRRARQRMVRKMWTSRNSFGFALVFLPFCFGLG</sequence>